<dbReference type="Proteomes" id="UP001174909">
    <property type="component" value="Unassembled WGS sequence"/>
</dbReference>
<keyword evidence="1" id="KW-0645">Protease</keyword>
<comment type="similarity">
    <text evidence="1">Belongs to the peptidase C19 family.</text>
</comment>
<dbReference type="InterPro" id="IPR050164">
    <property type="entry name" value="Peptidase_C19"/>
</dbReference>
<dbReference type="PANTHER" id="PTHR24006:SF842">
    <property type="entry name" value="UBIQUITIN CARBOXYL-TERMINAL HYDROLASE 40"/>
    <property type="match status" value="1"/>
</dbReference>
<evidence type="ECO:0000256" key="2">
    <source>
        <dbReference type="SAM" id="MobiDB-lite"/>
    </source>
</evidence>
<dbReference type="FunFam" id="3.90.70.10:FF:000043">
    <property type="entry name" value="Ubiquitin carboxyl-terminal hydrolase 40"/>
    <property type="match status" value="1"/>
</dbReference>
<dbReference type="PROSITE" id="PS50235">
    <property type="entry name" value="USP_3"/>
    <property type="match status" value="1"/>
</dbReference>
<dbReference type="InterPro" id="IPR018200">
    <property type="entry name" value="USP_CS"/>
</dbReference>
<evidence type="ECO:0000313" key="4">
    <source>
        <dbReference type="EMBL" id="CAI8039769.1"/>
    </source>
</evidence>
<keyword evidence="5" id="KW-1185">Reference proteome</keyword>
<evidence type="ECO:0000256" key="1">
    <source>
        <dbReference type="RuleBase" id="RU366025"/>
    </source>
</evidence>
<proteinExistence type="inferred from homology"/>
<dbReference type="SUPFAM" id="SSF54001">
    <property type="entry name" value="Cysteine proteinases"/>
    <property type="match status" value="1"/>
</dbReference>
<gene>
    <name evidence="4" type="ORF">GBAR_LOCUS22163</name>
</gene>
<dbReference type="PANTHER" id="PTHR24006">
    <property type="entry name" value="UBIQUITIN CARBOXYL-TERMINAL HYDROLASE"/>
    <property type="match status" value="1"/>
</dbReference>
<dbReference type="GO" id="GO:0005634">
    <property type="term" value="C:nucleus"/>
    <property type="evidence" value="ECO:0007669"/>
    <property type="project" value="TreeGrafter"/>
</dbReference>
<comment type="catalytic activity">
    <reaction evidence="1">
        <text>Thiol-dependent hydrolysis of ester, thioester, amide, peptide and isopeptide bonds formed by the C-terminal Gly of ubiquitin (a 76-residue protein attached to proteins as an intracellular targeting signal).</text>
        <dbReference type="EC" id="3.4.19.12"/>
    </reaction>
</comment>
<dbReference type="PROSITE" id="PS00972">
    <property type="entry name" value="USP_1"/>
    <property type="match status" value="1"/>
</dbReference>
<protein>
    <recommendedName>
        <fullName evidence="1">Ubiquitin carboxyl-terminal hydrolase</fullName>
        <ecNumber evidence="1">3.4.19.12</ecNumber>
    </recommendedName>
</protein>
<dbReference type="GO" id="GO:0006508">
    <property type="term" value="P:proteolysis"/>
    <property type="evidence" value="ECO:0007669"/>
    <property type="project" value="UniProtKB-KW"/>
</dbReference>
<comment type="caution">
    <text evidence="4">The sequence shown here is derived from an EMBL/GenBank/DDBJ whole genome shotgun (WGS) entry which is preliminary data.</text>
</comment>
<dbReference type="Gene3D" id="3.90.70.10">
    <property type="entry name" value="Cysteine proteinases"/>
    <property type="match status" value="1"/>
</dbReference>
<dbReference type="GO" id="GO:0016579">
    <property type="term" value="P:protein deubiquitination"/>
    <property type="evidence" value="ECO:0007669"/>
    <property type="project" value="InterPro"/>
</dbReference>
<sequence length="407" mass="45669">MLTLQKLPCGCQYKMLGCLFGEEDEDLGGSRGDQGAGNSRGNLKAPPAPRNKTRLSGLSNLGATCYLNSLLQTLHFTPEFRESLFQIGVEELGEHSEDERADNSQVRVIPVQLQILFARLLLLNQQSCGVDGLISSFGWTNNEELQQHDVQELNRILFAAIESSLVGTRGEHLIGRLYRGTFTQQIVCQSCGHVSEREEEFLDIPVALTGRAGLQQALREMFNETELLEGDNRYHCGLCDRLVDARRECRLRKLPPVLTFALLRFLYDFKRGERYKDTSQFKFPLELDMTPYGCCSHGNKTGEEGERGGGEKISYELYSVVIHGGSTHSGHYTAYIRDFDNLGSWTHPDEDPVQLPTDEKTGRVDYIEFDTPTELLVTLLRSLGGSVSVDKLCKVRMFSQSRLCIAV</sequence>
<dbReference type="EMBL" id="CASHTH010003062">
    <property type="protein sequence ID" value="CAI8039769.1"/>
    <property type="molecule type" value="Genomic_DNA"/>
</dbReference>
<name>A0AA35T213_GEOBA</name>
<feature type="region of interest" description="Disordered" evidence="2">
    <location>
        <begin position="29"/>
        <end position="53"/>
    </location>
</feature>
<dbReference type="AlphaFoldDB" id="A0AA35T213"/>
<reference evidence="4" key="1">
    <citation type="submission" date="2023-03" db="EMBL/GenBank/DDBJ databases">
        <authorList>
            <person name="Steffen K."/>
            <person name="Cardenas P."/>
        </authorList>
    </citation>
    <scope>NUCLEOTIDE SEQUENCE</scope>
</reference>
<dbReference type="GO" id="GO:0004843">
    <property type="term" value="F:cysteine-type deubiquitinase activity"/>
    <property type="evidence" value="ECO:0007669"/>
    <property type="project" value="UniProtKB-UniRule"/>
</dbReference>
<evidence type="ECO:0000259" key="3">
    <source>
        <dbReference type="PROSITE" id="PS50235"/>
    </source>
</evidence>
<keyword evidence="1" id="KW-0833">Ubl conjugation pathway</keyword>
<dbReference type="InterPro" id="IPR038765">
    <property type="entry name" value="Papain-like_cys_pep_sf"/>
</dbReference>
<feature type="domain" description="USP" evidence="3">
    <location>
        <begin position="56"/>
        <end position="373"/>
    </location>
</feature>
<evidence type="ECO:0000313" key="5">
    <source>
        <dbReference type="Proteomes" id="UP001174909"/>
    </source>
</evidence>
<dbReference type="GO" id="GO:0005829">
    <property type="term" value="C:cytosol"/>
    <property type="evidence" value="ECO:0007669"/>
    <property type="project" value="TreeGrafter"/>
</dbReference>
<organism evidence="4 5">
    <name type="scientific">Geodia barretti</name>
    <name type="common">Barrett's horny sponge</name>
    <dbReference type="NCBI Taxonomy" id="519541"/>
    <lineage>
        <taxon>Eukaryota</taxon>
        <taxon>Metazoa</taxon>
        <taxon>Porifera</taxon>
        <taxon>Demospongiae</taxon>
        <taxon>Heteroscleromorpha</taxon>
        <taxon>Tetractinellida</taxon>
        <taxon>Astrophorina</taxon>
        <taxon>Geodiidae</taxon>
        <taxon>Geodia</taxon>
    </lineage>
</organism>
<dbReference type="InterPro" id="IPR028889">
    <property type="entry name" value="USP"/>
</dbReference>
<dbReference type="Pfam" id="PF00443">
    <property type="entry name" value="UCH"/>
    <property type="match status" value="1"/>
</dbReference>
<keyword evidence="1 4" id="KW-0378">Hydrolase</keyword>
<dbReference type="EC" id="3.4.19.12" evidence="1"/>
<dbReference type="InterPro" id="IPR001394">
    <property type="entry name" value="Peptidase_C19_UCH"/>
</dbReference>
<accession>A0AA35T213</accession>
<keyword evidence="1" id="KW-0788">Thiol protease</keyword>
<dbReference type="PROSITE" id="PS00973">
    <property type="entry name" value="USP_2"/>
    <property type="match status" value="1"/>
</dbReference>